<dbReference type="EMBL" id="JAPAAF010000009">
    <property type="protein sequence ID" value="MCW0482867.1"/>
    <property type="molecule type" value="Genomic_DNA"/>
</dbReference>
<protein>
    <submittedName>
        <fullName evidence="1">GxxExxY protein</fullName>
    </submittedName>
</protein>
<evidence type="ECO:0000313" key="2">
    <source>
        <dbReference type="Proteomes" id="UP001163821"/>
    </source>
</evidence>
<evidence type="ECO:0000313" key="1">
    <source>
        <dbReference type="EMBL" id="MCW0482867.1"/>
    </source>
</evidence>
<dbReference type="NCBIfam" id="TIGR04256">
    <property type="entry name" value="GxxExxY"/>
    <property type="match status" value="1"/>
</dbReference>
<dbReference type="Pfam" id="PF13366">
    <property type="entry name" value="PDDEXK_3"/>
    <property type="match status" value="1"/>
</dbReference>
<dbReference type="AlphaFoldDB" id="A0AA42C9T2"/>
<organism evidence="1 2">
    <name type="scientific">Gaoshiqia sediminis</name>
    <dbReference type="NCBI Taxonomy" id="2986998"/>
    <lineage>
        <taxon>Bacteria</taxon>
        <taxon>Pseudomonadati</taxon>
        <taxon>Bacteroidota</taxon>
        <taxon>Bacteroidia</taxon>
        <taxon>Marinilabiliales</taxon>
        <taxon>Prolixibacteraceae</taxon>
        <taxon>Gaoshiqia</taxon>
    </lineage>
</organism>
<dbReference type="InterPro" id="IPR026350">
    <property type="entry name" value="GxxExxY"/>
</dbReference>
<dbReference type="Proteomes" id="UP001163821">
    <property type="component" value="Unassembled WGS sequence"/>
</dbReference>
<accession>A0AA42C9T2</accession>
<gene>
    <name evidence="1" type="ORF">N2K84_09025</name>
</gene>
<name>A0AA42C9T2_9BACT</name>
<proteinExistence type="predicted"/>
<comment type="caution">
    <text evidence="1">The sequence shown here is derived from an EMBL/GenBank/DDBJ whole genome shotgun (WGS) entry which is preliminary data.</text>
</comment>
<sequence>MLLYEELSSEILKAFYNVYNKLGYGFLEKVYENALLLELRKNRLKCESQIPIKVYYDEVPVGEYFADIMVEDIIILELKAAEKICENHEYQLLNYLKATKIELGFLLNFGKYPEFKRKIYSNQRKLF</sequence>
<dbReference type="RefSeq" id="WP_282591468.1">
    <property type="nucleotide sequence ID" value="NZ_JAPAAF010000009.1"/>
</dbReference>
<reference evidence="1" key="1">
    <citation type="submission" date="2022-10" db="EMBL/GenBank/DDBJ databases">
        <title>Gaoshiqiia sediminis gen. nov., sp. nov., isolated from coastal sediment.</title>
        <authorList>
            <person name="Yu W.X."/>
            <person name="Mu D.S."/>
            <person name="Du J.Z."/>
            <person name="Liang Y.Q."/>
        </authorList>
    </citation>
    <scope>NUCLEOTIDE SEQUENCE</scope>
    <source>
        <strain evidence="1">A06</strain>
    </source>
</reference>
<keyword evidence="2" id="KW-1185">Reference proteome</keyword>